<dbReference type="InterPro" id="IPR036412">
    <property type="entry name" value="HAD-like_sf"/>
</dbReference>
<dbReference type="InterPro" id="IPR044492">
    <property type="entry name" value="P_typ_ATPase_HD_dom"/>
</dbReference>
<dbReference type="SUPFAM" id="SSF81653">
    <property type="entry name" value="Calcium ATPase, transduction domain A"/>
    <property type="match status" value="1"/>
</dbReference>
<dbReference type="PROSITE" id="PS00154">
    <property type="entry name" value="ATPASE_E1_E2"/>
    <property type="match status" value="1"/>
</dbReference>
<dbReference type="NCBIfam" id="TIGR01494">
    <property type="entry name" value="ATPase_P-type"/>
    <property type="match status" value="2"/>
</dbReference>
<dbReference type="SUPFAM" id="SSF56784">
    <property type="entry name" value="HAD-like"/>
    <property type="match status" value="1"/>
</dbReference>
<proteinExistence type="inferred from homology"/>
<evidence type="ECO:0000256" key="2">
    <source>
        <dbReference type="ARBA" id="ARBA00005675"/>
    </source>
</evidence>
<dbReference type="GO" id="GO:0005524">
    <property type="term" value="F:ATP binding"/>
    <property type="evidence" value="ECO:0007669"/>
    <property type="project" value="UniProtKB-KW"/>
</dbReference>
<feature type="transmembrane region" description="Helical" evidence="9">
    <location>
        <begin position="842"/>
        <end position="862"/>
    </location>
</feature>
<feature type="domain" description="Cation-transporting P-type ATPase N-terminal" evidence="10">
    <location>
        <begin position="11"/>
        <end position="85"/>
    </location>
</feature>
<dbReference type="PANTHER" id="PTHR43294">
    <property type="entry name" value="SODIUM/POTASSIUM-TRANSPORTING ATPASE SUBUNIT ALPHA"/>
    <property type="match status" value="1"/>
</dbReference>
<feature type="transmembrane region" description="Helical" evidence="9">
    <location>
        <begin position="252"/>
        <end position="272"/>
    </location>
</feature>
<dbReference type="Pfam" id="PF08282">
    <property type="entry name" value="Hydrolase_3"/>
    <property type="match status" value="1"/>
</dbReference>
<keyword evidence="3 9" id="KW-0812">Transmembrane</keyword>
<keyword evidence="8 9" id="KW-0472">Membrane</keyword>
<protein>
    <recommendedName>
        <fullName evidence="10">Cation-transporting P-type ATPase N-terminal domain-containing protein</fullName>
    </recommendedName>
</protein>
<evidence type="ECO:0000256" key="6">
    <source>
        <dbReference type="ARBA" id="ARBA00022967"/>
    </source>
</evidence>
<comment type="similarity">
    <text evidence="2">Belongs to the cation transport ATPase (P-type) (TC 3.A.3) family. Type IIA subfamily.</text>
</comment>
<dbReference type="Pfam" id="PF00122">
    <property type="entry name" value="E1-E2_ATPase"/>
    <property type="match status" value="1"/>
</dbReference>
<evidence type="ECO:0000256" key="7">
    <source>
        <dbReference type="ARBA" id="ARBA00022989"/>
    </source>
</evidence>
<dbReference type="GO" id="GO:0005886">
    <property type="term" value="C:plasma membrane"/>
    <property type="evidence" value="ECO:0007669"/>
    <property type="project" value="TreeGrafter"/>
</dbReference>
<dbReference type="GO" id="GO:0016887">
    <property type="term" value="F:ATP hydrolysis activity"/>
    <property type="evidence" value="ECO:0007669"/>
    <property type="project" value="InterPro"/>
</dbReference>
<dbReference type="InterPro" id="IPR008250">
    <property type="entry name" value="ATPase_P-typ_transduc_dom_A_sf"/>
</dbReference>
<keyword evidence="4" id="KW-0547">Nucleotide-binding</keyword>
<dbReference type="PANTHER" id="PTHR43294:SF20">
    <property type="entry name" value="P-TYPE ATPASE"/>
    <property type="match status" value="1"/>
</dbReference>
<organism evidence="11 12">
    <name type="scientific">Candidatus Lloydbacteria bacterium RIFCSPHIGHO2_02_FULL_50_13</name>
    <dbReference type="NCBI Taxonomy" id="1798661"/>
    <lineage>
        <taxon>Bacteria</taxon>
        <taxon>Candidatus Lloydiibacteriota</taxon>
    </lineage>
</organism>
<dbReference type="AlphaFoldDB" id="A0A1G2D0U9"/>
<dbReference type="Proteomes" id="UP000177996">
    <property type="component" value="Unassembled WGS sequence"/>
</dbReference>
<dbReference type="Gene3D" id="2.70.150.10">
    <property type="entry name" value="Calcium-transporting ATPase, cytoplasmic transduction domain A"/>
    <property type="match status" value="1"/>
</dbReference>
<dbReference type="SUPFAM" id="SSF81660">
    <property type="entry name" value="Metal cation-transporting ATPase, ATP-binding domain N"/>
    <property type="match status" value="1"/>
</dbReference>
<dbReference type="GO" id="GO:1990573">
    <property type="term" value="P:potassium ion import across plasma membrane"/>
    <property type="evidence" value="ECO:0007669"/>
    <property type="project" value="TreeGrafter"/>
</dbReference>
<dbReference type="SFLD" id="SFLDF00027">
    <property type="entry name" value="p-type_atpase"/>
    <property type="match status" value="1"/>
</dbReference>
<gene>
    <name evidence="11" type="ORF">A3D65_01870</name>
</gene>
<dbReference type="GO" id="GO:0005391">
    <property type="term" value="F:P-type sodium:potassium-exchanging transporter activity"/>
    <property type="evidence" value="ECO:0007669"/>
    <property type="project" value="TreeGrafter"/>
</dbReference>
<feature type="transmembrane region" description="Helical" evidence="9">
    <location>
        <begin position="811"/>
        <end position="830"/>
    </location>
</feature>
<evidence type="ECO:0000313" key="12">
    <source>
        <dbReference type="Proteomes" id="UP000177996"/>
    </source>
</evidence>
<dbReference type="SMART" id="SM00831">
    <property type="entry name" value="Cation_ATPase_N"/>
    <property type="match status" value="1"/>
</dbReference>
<dbReference type="EMBL" id="MHLL01000064">
    <property type="protein sequence ID" value="OGZ07259.1"/>
    <property type="molecule type" value="Genomic_DNA"/>
</dbReference>
<evidence type="ECO:0000256" key="9">
    <source>
        <dbReference type="SAM" id="Phobius"/>
    </source>
</evidence>
<dbReference type="InterPro" id="IPR018303">
    <property type="entry name" value="ATPase_P-typ_P_site"/>
</dbReference>
<dbReference type="Gene3D" id="1.20.1110.10">
    <property type="entry name" value="Calcium-transporting ATPase, transmembrane domain"/>
    <property type="match status" value="1"/>
</dbReference>
<dbReference type="InterPro" id="IPR004014">
    <property type="entry name" value="ATPase_P-typ_cation-transptr_N"/>
</dbReference>
<evidence type="ECO:0000256" key="8">
    <source>
        <dbReference type="ARBA" id="ARBA00023136"/>
    </source>
</evidence>
<dbReference type="InterPro" id="IPR023298">
    <property type="entry name" value="ATPase_P-typ_TM_dom_sf"/>
</dbReference>
<feature type="transmembrane region" description="Helical" evidence="9">
    <location>
        <begin position="732"/>
        <end position="750"/>
    </location>
</feature>
<accession>A0A1G2D0U9</accession>
<dbReference type="InterPro" id="IPR001757">
    <property type="entry name" value="P_typ_ATPase"/>
</dbReference>
<dbReference type="STRING" id="1798661.A3D65_01870"/>
<dbReference type="InterPro" id="IPR023299">
    <property type="entry name" value="ATPase_P-typ_cyto_dom_N"/>
</dbReference>
<dbReference type="Gene3D" id="3.40.50.1000">
    <property type="entry name" value="HAD superfamily/HAD-like"/>
    <property type="match status" value="1"/>
</dbReference>
<dbReference type="SFLD" id="SFLDS00003">
    <property type="entry name" value="Haloacid_Dehalogenase"/>
    <property type="match status" value="1"/>
</dbReference>
<dbReference type="InterPro" id="IPR050510">
    <property type="entry name" value="Cation_transp_ATPase_P-type"/>
</dbReference>
<dbReference type="GO" id="GO:0006883">
    <property type="term" value="P:intracellular sodium ion homeostasis"/>
    <property type="evidence" value="ECO:0007669"/>
    <property type="project" value="TreeGrafter"/>
</dbReference>
<dbReference type="GO" id="GO:0030007">
    <property type="term" value="P:intracellular potassium ion homeostasis"/>
    <property type="evidence" value="ECO:0007669"/>
    <property type="project" value="TreeGrafter"/>
</dbReference>
<comment type="caution">
    <text evidence="11">The sequence shown here is derived from an EMBL/GenBank/DDBJ whole genome shotgun (WGS) entry which is preliminary data.</text>
</comment>
<dbReference type="InterPro" id="IPR059000">
    <property type="entry name" value="ATPase_P-type_domA"/>
</dbReference>
<dbReference type="SUPFAM" id="SSF81665">
    <property type="entry name" value="Calcium ATPase, transmembrane domain M"/>
    <property type="match status" value="1"/>
</dbReference>
<dbReference type="InterPro" id="IPR023214">
    <property type="entry name" value="HAD_sf"/>
</dbReference>
<dbReference type="InterPro" id="IPR006068">
    <property type="entry name" value="ATPase_P-typ_cation-transptr_C"/>
</dbReference>
<comment type="subcellular location">
    <subcellularLocation>
        <location evidence="1">Membrane</location>
        <topology evidence="1">Multi-pass membrane protein</topology>
    </subcellularLocation>
</comment>
<sequence length="911" mass="98858">MHKLRSRDAKNWYQEPLLEVTKALKTDQSRGLTREEAMSRLRRFGPNVLSESDRKTPIDRIVLEFKSPLTFILLLAGIVTSLLGEYVDSTVIFLALIINIAISLYQEGRADHAFLRLRDAQEKFAVVVRDGEKKQIAADEIVPGDILVLEVGMSVPADARLTVVHNLEINESPLTGEWLDVAKEEKVFDTTLPPTEQKNMVFMGTLVTGGSGRAIVVETGNKTVIGAIALALGGESDVRTPLQGNIARVARLLSYIVLGALVLIFALGLSRGEPLTELLLISIAIAVAAIPEGLPAAVTVILAIGMEAILARGGLVRNLLAAETLGSTTVILTDKTGTLTKAEMRVARVLTLGSLLLEEARGNKEDKEHEAHGDERDILEYAALASDAFIEEKGTVGEDPLTERIVHGRPVERAVVLSALESGLNQTELLANYPRIDFLPFESRYRTALSLNHIRGLKRNRVYVTGAPEYILENTVAVYLEGKTHAKTKEIAERFENVLKKYTNEGMRLIGVAFKDTDAATLSRGDGGAAAFSEGLIFGGFIVLHDPLREDVSTSIALARHAGTRVIMLTGDNPETARTIAKESGIWRDGDTLLLGFELEKLSDEELAKHIHTTSVFARMLPEHKLRLARVLTAKGEVVAMTGDGVNDAPALRAASIGIALGSGTEVAKEASDLVLLNNSFSIIVAAIEEGRRIVDNLRKIVAYLLSTSFGEIIVVAGALLLGLPIPILPAQILWTNILSEGFMNFAFAFEPKEDGLMTRDPKRSGALSMLSRELTVFIGVVGISLGLILLIANSFFVLVWELPAPEARTLTFIALTLGTVLTSFAFKDLRSSLFSVKVHSNKYLLGSTTFALTGLVLAISFDPLANLLRLVPVDFVKAAPVLLGVVITNIAVVELAKYFLFERRGRGVVR</sequence>
<reference evidence="11 12" key="1">
    <citation type="journal article" date="2016" name="Nat. Commun.">
        <title>Thousands of microbial genomes shed light on interconnected biogeochemical processes in an aquifer system.</title>
        <authorList>
            <person name="Anantharaman K."/>
            <person name="Brown C.T."/>
            <person name="Hug L.A."/>
            <person name="Sharon I."/>
            <person name="Castelle C.J."/>
            <person name="Probst A.J."/>
            <person name="Thomas B.C."/>
            <person name="Singh A."/>
            <person name="Wilkins M.J."/>
            <person name="Karaoz U."/>
            <person name="Brodie E.L."/>
            <person name="Williams K.H."/>
            <person name="Hubbard S.S."/>
            <person name="Banfield J.F."/>
        </authorList>
    </citation>
    <scope>NUCLEOTIDE SEQUENCE [LARGE SCALE GENOMIC DNA]</scope>
</reference>
<feature type="transmembrane region" description="Helical" evidence="9">
    <location>
        <begin position="278"/>
        <end position="304"/>
    </location>
</feature>
<dbReference type="GO" id="GO:0036376">
    <property type="term" value="P:sodium ion export across plasma membrane"/>
    <property type="evidence" value="ECO:0007669"/>
    <property type="project" value="TreeGrafter"/>
</dbReference>
<dbReference type="Pfam" id="PF00690">
    <property type="entry name" value="Cation_ATPase_N"/>
    <property type="match status" value="1"/>
</dbReference>
<evidence type="ECO:0000259" key="10">
    <source>
        <dbReference type="SMART" id="SM00831"/>
    </source>
</evidence>
<dbReference type="Pfam" id="PF13246">
    <property type="entry name" value="Cation_ATPase"/>
    <property type="match status" value="1"/>
</dbReference>
<feature type="transmembrane region" description="Helical" evidence="9">
    <location>
        <begin position="61"/>
        <end position="83"/>
    </location>
</feature>
<dbReference type="Pfam" id="PF00689">
    <property type="entry name" value="Cation_ATPase_C"/>
    <property type="match status" value="1"/>
</dbReference>
<evidence type="ECO:0000256" key="3">
    <source>
        <dbReference type="ARBA" id="ARBA00022692"/>
    </source>
</evidence>
<keyword evidence="7 9" id="KW-1133">Transmembrane helix</keyword>
<feature type="transmembrane region" description="Helical" evidence="9">
    <location>
        <begin position="701"/>
        <end position="726"/>
    </location>
</feature>
<name>A0A1G2D0U9_9BACT</name>
<feature type="transmembrane region" description="Helical" evidence="9">
    <location>
        <begin position="89"/>
        <end position="106"/>
    </location>
</feature>
<evidence type="ECO:0000256" key="5">
    <source>
        <dbReference type="ARBA" id="ARBA00022840"/>
    </source>
</evidence>
<dbReference type="PRINTS" id="PR00120">
    <property type="entry name" value="HATPASE"/>
</dbReference>
<keyword evidence="6" id="KW-1278">Translocase</keyword>
<keyword evidence="5" id="KW-0067">ATP-binding</keyword>
<dbReference type="PRINTS" id="PR00119">
    <property type="entry name" value="CATATPASE"/>
</dbReference>
<feature type="transmembrane region" description="Helical" evidence="9">
    <location>
        <begin position="882"/>
        <end position="901"/>
    </location>
</feature>
<feature type="transmembrane region" description="Helical" evidence="9">
    <location>
        <begin position="771"/>
        <end position="799"/>
    </location>
</feature>
<dbReference type="GO" id="GO:1902600">
    <property type="term" value="P:proton transmembrane transport"/>
    <property type="evidence" value="ECO:0007669"/>
    <property type="project" value="TreeGrafter"/>
</dbReference>
<evidence type="ECO:0000313" key="11">
    <source>
        <dbReference type="EMBL" id="OGZ07259.1"/>
    </source>
</evidence>
<evidence type="ECO:0000256" key="4">
    <source>
        <dbReference type="ARBA" id="ARBA00022741"/>
    </source>
</evidence>
<dbReference type="SFLD" id="SFLDG00002">
    <property type="entry name" value="C1.7:_P-type_atpase_like"/>
    <property type="match status" value="1"/>
</dbReference>
<evidence type="ECO:0000256" key="1">
    <source>
        <dbReference type="ARBA" id="ARBA00004141"/>
    </source>
</evidence>
<dbReference type="Gene3D" id="3.40.1110.10">
    <property type="entry name" value="Calcium-transporting ATPase, cytoplasmic domain N"/>
    <property type="match status" value="1"/>
</dbReference>